<evidence type="ECO:0008006" key="3">
    <source>
        <dbReference type="Google" id="ProtNLM"/>
    </source>
</evidence>
<dbReference type="STRING" id="1676925.ENSPKIP00000016623"/>
<dbReference type="Proteomes" id="UP000261540">
    <property type="component" value="Unplaced"/>
</dbReference>
<evidence type="ECO:0000313" key="1">
    <source>
        <dbReference type="Ensembl" id="ENSPKIP00000016623.1"/>
    </source>
</evidence>
<reference evidence="1" key="1">
    <citation type="submission" date="2025-08" db="UniProtKB">
        <authorList>
            <consortium name="Ensembl"/>
        </authorList>
    </citation>
    <scope>IDENTIFICATION</scope>
</reference>
<evidence type="ECO:0000313" key="2">
    <source>
        <dbReference type="Proteomes" id="UP000261540"/>
    </source>
</evidence>
<reference evidence="1" key="2">
    <citation type="submission" date="2025-09" db="UniProtKB">
        <authorList>
            <consortium name="Ensembl"/>
        </authorList>
    </citation>
    <scope>IDENTIFICATION</scope>
</reference>
<name>A0A3B3RE61_9TELE</name>
<protein>
    <recommendedName>
        <fullName evidence="3">Reverse transcriptase domain-containing protein</fullName>
    </recommendedName>
</protein>
<dbReference type="PRINTS" id="PR01345">
    <property type="entry name" value="CERVTRCPTASE"/>
</dbReference>
<dbReference type="Ensembl" id="ENSPKIT00000041119.1">
    <property type="protein sequence ID" value="ENSPKIP00000016623.1"/>
    <property type="gene ID" value="ENSPKIG00000002871.1"/>
</dbReference>
<dbReference type="GeneTree" id="ENSGT01150000286902"/>
<sequence>MLRLLLRGQRVVIRGSMSQWACVHSGVPQGSILGPLLFLIYINKTPIYTQLQRDLNLISDWADTWQMKFNIDKCKVLHVGSRNIKYRYFMGPTEIKVADYEKDLGVYVDASMSHSRQCGEAIKKANRMLGYISRCVGLSQGR</sequence>
<keyword evidence="2" id="KW-1185">Reference proteome</keyword>
<proteinExistence type="predicted"/>
<dbReference type="PANTHER" id="PTHR33332">
    <property type="entry name" value="REVERSE TRANSCRIPTASE DOMAIN-CONTAINING PROTEIN"/>
    <property type="match status" value="1"/>
</dbReference>
<dbReference type="AlphaFoldDB" id="A0A3B3RE61"/>
<accession>A0A3B3RE61</accession>
<organism evidence="1 2">
    <name type="scientific">Paramormyrops kingsleyae</name>
    <dbReference type="NCBI Taxonomy" id="1676925"/>
    <lineage>
        <taxon>Eukaryota</taxon>
        <taxon>Metazoa</taxon>
        <taxon>Chordata</taxon>
        <taxon>Craniata</taxon>
        <taxon>Vertebrata</taxon>
        <taxon>Euteleostomi</taxon>
        <taxon>Actinopterygii</taxon>
        <taxon>Neopterygii</taxon>
        <taxon>Teleostei</taxon>
        <taxon>Osteoglossocephala</taxon>
        <taxon>Osteoglossomorpha</taxon>
        <taxon>Osteoglossiformes</taxon>
        <taxon>Mormyridae</taxon>
        <taxon>Paramormyrops</taxon>
    </lineage>
</organism>